<dbReference type="Proteomes" id="UP000274922">
    <property type="component" value="Unassembled WGS sequence"/>
</dbReference>
<proteinExistence type="predicted"/>
<gene>
    <name evidence="2" type="ORF">CAUPRSCDRAFT_4716</name>
    <name evidence="3" type="ORF">CXG81DRAFT_3855</name>
</gene>
<dbReference type="Pfam" id="PF22936">
    <property type="entry name" value="Pol_BBD"/>
    <property type="match status" value="1"/>
</dbReference>
<dbReference type="EMBL" id="ML009928">
    <property type="protein sequence ID" value="RKO96461.1"/>
    <property type="molecule type" value="Genomic_DNA"/>
</dbReference>
<reference evidence="4 5" key="1">
    <citation type="journal article" date="2018" name="Nat. Microbiol.">
        <title>Leveraging single-cell genomics to expand the fungal tree of life.</title>
        <authorList>
            <person name="Ahrendt S.R."/>
            <person name="Quandt C.A."/>
            <person name="Ciobanu D."/>
            <person name="Clum A."/>
            <person name="Salamov A."/>
            <person name="Andreopoulos B."/>
            <person name="Cheng J.F."/>
            <person name="Woyke T."/>
            <person name="Pelin A."/>
            <person name="Henrissat B."/>
            <person name="Reynolds N.K."/>
            <person name="Benny G.L."/>
            <person name="Smith M.E."/>
            <person name="James T.Y."/>
            <person name="Grigoriev I.V."/>
        </authorList>
    </citation>
    <scope>NUCLEOTIDE SEQUENCE [LARGE SCALE GENOMIC DNA]</scope>
    <source>
        <strain evidence="4 5">ATCC 52028</strain>
    </source>
</reference>
<dbReference type="Proteomes" id="UP000268535">
    <property type="component" value="Unassembled WGS sequence"/>
</dbReference>
<organism evidence="3 5">
    <name type="scientific">Caulochytrium protostelioides</name>
    <dbReference type="NCBI Taxonomy" id="1555241"/>
    <lineage>
        <taxon>Eukaryota</taxon>
        <taxon>Fungi</taxon>
        <taxon>Fungi incertae sedis</taxon>
        <taxon>Chytridiomycota</taxon>
        <taxon>Chytridiomycota incertae sedis</taxon>
        <taxon>Chytridiomycetes</taxon>
        <taxon>Caulochytriales</taxon>
        <taxon>Caulochytriaceae</taxon>
        <taxon>Caulochytrium</taxon>
    </lineage>
</organism>
<reference evidence="3" key="2">
    <citation type="submission" date="2018-04" db="EMBL/GenBank/DDBJ databases">
        <title>Leveraging single-cell genomics to expand the Fungal Tree of Life.</title>
        <authorList>
            <consortium name="DOE Joint Genome Institute"/>
            <person name="Ahrendt S.R."/>
            <person name="Quandt C.A."/>
            <person name="Ciobanu D."/>
            <person name="Clum A."/>
            <person name="Salamov A."/>
            <person name="Andreopoulos B."/>
            <person name="Cheng J.-F."/>
            <person name="Woyke T."/>
            <person name="Pelin A."/>
            <person name="Henrissat B."/>
            <person name="Benny G.L."/>
            <person name="Smith M.E."/>
            <person name="James T.Y."/>
            <person name="Grigoriev I.V."/>
        </authorList>
    </citation>
    <scope>NUCLEOTIDE SEQUENCE</scope>
    <source>
        <strain evidence="3">ATCC 52028</strain>
    </source>
</reference>
<evidence type="ECO:0000313" key="2">
    <source>
        <dbReference type="EMBL" id="RKO96461.1"/>
    </source>
</evidence>
<protein>
    <recommendedName>
        <fullName evidence="1">Retrovirus-related Pol polyprotein from transposon TNT 1-94-like beta-barrel domain-containing protein</fullName>
    </recommendedName>
</protein>
<feature type="non-terminal residue" evidence="3">
    <location>
        <position position="1"/>
    </location>
</feature>
<feature type="domain" description="Retrovirus-related Pol polyprotein from transposon TNT 1-94-like beta-barrel" evidence="1">
    <location>
        <begin position="1"/>
        <end position="53"/>
    </location>
</feature>
<sequence>VKFGDHSTVYASLCREISVAVSINGTMSPLTLQRVLYVPRLGCSLLSVPALGSRRWIVTFDAFQCKIAQGS</sequence>
<keyword evidence="5" id="KW-1185">Reference proteome</keyword>
<name>A0A4V1ITU4_9FUNG</name>
<dbReference type="AlphaFoldDB" id="A0A4V1ITU4"/>
<feature type="non-terminal residue" evidence="3">
    <location>
        <position position="71"/>
    </location>
</feature>
<accession>A0A4V1ITU4</accession>
<evidence type="ECO:0000313" key="5">
    <source>
        <dbReference type="Proteomes" id="UP000274922"/>
    </source>
</evidence>
<dbReference type="InterPro" id="IPR054722">
    <property type="entry name" value="PolX-like_BBD"/>
</dbReference>
<evidence type="ECO:0000259" key="1">
    <source>
        <dbReference type="Pfam" id="PF22936"/>
    </source>
</evidence>
<evidence type="ECO:0000313" key="3">
    <source>
        <dbReference type="EMBL" id="RKO98267.1"/>
    </source>
</evidence>
<evidence type="ECO:0000313" key="4">
    <source>
        <dbReference type="Proteomes" id="UP000268535"/>
    </source>
</evidence>
<reference evidence="2" key="3">
    <citation type="submission" date="2018-08" db="EMBL/GenBank/DDBJ databases">
        <title>Leveraging single-cell genomics to expand the Fungal Tree of Life.</title>
        <authorList>
            <consortium name="DOE Joint Genome Institute"/>
            <person name="Ahrendt S.R."/>
            <person name="Quandt C.A."/>
            <person name="Ciobanu D."/>
            <person name="Clum A."/>
            <person name="Salamov A."/>
            <person name="Andreopoulos B."/>
            <person name="Cheng J.-F."/>
            <person name="Woyke T."/>
            <person name="Pelin A."/>
            <person name="Henrissat B."/>
            <person name="Reynolds N."/>
            <person name="Benny G.L."/>
            <person name="Smith M.E."/>
            <person name="James T.Y."/>
            <person name="Grigoriev I.V."/>
        </authorList>
    </citation>
    <scope>NUCLEOTIDE SEQUENCE</scope>
    <source>
        <strain evidence="2">ATCC 52028</strain>
    </source>
</reference>
<dbReference type="EMBL" id="ML014533">
    <property type="protein sequence ID" value="RKO98267.1"/>
    <property type="molecule type" value="Genomic_DNA"/>
</dbReference>